<dbReference type="Pfam" id="PF10593">
    <property type="entry name" value="Z1"/>
    <property type="match status" value="1"/>
</dbReference>
<feature type="compositionally biased region" description="Acidic residues" evidence="1">
    <location>
        <begin position="908"/>
        <end position="923"/>
    </location>
</feature>
<dbReference type="Gene3D" id="3.40.50.300">
    <property type="entry name" value="P-loop containing nucleotide triphosphate hydrolases"/>
    <property type="match status" value="1"/>
</dbReference>
<dbReference type="Proteomes" id="UP001524642">
    <property type="component" value="Unassembled WGS sequence"/>
</dbReference>
<name>A0ABT1X4V7_9PROT</name>
<sequence>MTPDQITAMAGNRFPAHPPTEAQIVDFLTRLKDAFQLPEKVVEDARRTIHARFAIRMEMGDTLRDSAEHAAWLNPRRASIDPFYWTRYREFLIERGWSAMVAATLDKSTDEMLDLLGDPISSGQWRRRGLVVGDVQSGKTATYAALICKAADAGYRMIILLTGILENVRRQTQERLDESFIGYDSSDFLNDTKVKHRRPVGVGLKNAQRFGVVFTSKDRDFQKAAASALNISLGAVNEPVLVVMKKNKAVLERLASWLRARNPTQNGRIALPMLLIDDEADNASINTKSDPNETTAINKAIRDLLGLFDRSSYVGFTATPFANIFIDPDSTHEMLDDDLFPRDFIHVLKPPGNYVGMHRLFNTPNEGTDEELDHEVIRTVTDADEWMPDGHKKDHELGPLPASLRDAVFSFLLATAIRDLRAAAGAPGNGGGIHRSMLVNVSRFTAVQNTLAVALHDLLEQVRRAVRLYGELPPDRAARDSPEVADLERMFIKEFMRVEVTWPMVLRALHTSMAPITVQAVNQSTGAKSLDYTVAKEAPGTRVIAVGGNSLSRGLTLEGLTTSYFLRDSRAYDTLLQMGRWFGYRDGYEDLCRIWLTTDARGMYRKVTEATLELKSDFTRMILRKATPREFGLRVRTHPGTLLITARNKMLTGRTIAIQRDISLTGRGIESPLLYAGKTENERNVAEIEKFVNAMGAKGINPAESPFKGALVWREVPAELVAAMLERFAVHPMNYDFQPDSIAEFVRRNKEQGNKLALWTVAMPTGGQSKTKVIEFPALADFNINASERVVKHKPNDRAVQISGKSARVGGKSDLRHAFTLGEYEELTEEGQTEDEPSIRDVMSNPLLILYPIRGVVRDKDTRTPYREGMLLPALGMHFPGKPSPDSEKELVHYRLNRVAQRSLLPETDAEDDDVLNGQDDVD</sequence>
<protein>
    <submittedName>
        <fullName evidence="3">Z1 domain-containing protein</fullName>
    </submittedName>
</protein>
<dbReference type="InterPro" id="IPR018310">
    <property type="entry name" value="Put_endonuclease_Z1-dom"/>
</dbReference>
<organism evidence="3 4">
    <name type="scientific">Roseomonas populi</name>
    <dbReference type="NCBI Taxonomy" id="3121582"/>
    <lineage>
        <taxon>Bacteria</taxon>
        <taxon>Pseudomonadati</taxon>
        <taxon>Pseudomonadota</taxon>
        <taxon>Alphaproteobacteria</taxon>
        <taxon>Acetobacterales</taxon>
        <taxon>Roseomonadaceae</taxon>
        <taxon>Roseomonas</taxon>
    </lineage>
</organism>
<evidence type="ECO:0000256" key="1">
    <source>
        <dbReference type="SAM" id="MobiDB-lite"/>
    </source>
</evidence>
<evidence type="ECO:0000313" key="3">
    <source>
        <dbReference type="EMBL" id="MCR0983140.1"/>
    </source>
</evidence>
<accession>A0ABT1X4V7</accession>
<dbReference type="RefSeq" id="WP_257716809.1">
    <property type="nucleotide sequence ID" value="NZ_JANJOU010000010.1"/>
</dbReference>
<evidence type="ECO:0000313" key="4">
    <source>
        <dbReference type="Proteomes" id="UP001524642"/>
    </source>
</evidence>
<dbReference type="SUPFAM" id="SSF52540">
    <property type="entry name" value="P-loop containing nucleoside triphosphate hydrolases"/>
    <property type="match status" value="1"/>
</dbReference>
<feature type="region of interest" description="Disordered" evidence="1">
    <location>
        <begin position="903"/>
        <end position="923"/>
    </location>
</feature>
<reference evidence="3 4" key="1">
    <citation type="submission" date="2022-06" db="EMBL/GenBank/DDBJ databases">
        <title>Roseomonas CN29.</title>
        <authorList>
            <person name="Cheng Y."/>
            <person name="He X."/>
        </authorList>
    </citation>
    <scope>NUCLEOTIDE SEQUENCE [LARGE SCALE GENOMIC DNA]</scope>
    <source>
        <strain evidence="3 4">CN29</strain>
    </source>
</reference>
<dbReference type="InterPro" id="IPR027417">
    <property type="entry name" value="P-loop_NTPase"/>
</dbReference>
<dbReference type="EMBL" id="JANJOU010000010">
    <property type="protein sequence ID" value="MCR0983140.1"/>
    <property type="molecule type" value="Genomic_DNA"/>
</dbReference>
<gene>
    <name evidence="3" type="ORF">NRP21_13880</name>
</gene>
<comment type="caution">
    <text evidence="3">The sequence shown here is derived from an EMBL/GenBank/DDBJ whole genome shotgun (WGS) entry which is preliminary data.</text>
</comment>
<proteinExistence type="predicted"/>
<keyword evidence="4" id="KW-1185">Reference proteome</keyword>
<feature type="domain" description="Putative endonuclease Z1" evidence="2">
    <location>
        <begin position="403"/>
        <end position="640"/>
    </location>
</feature>
<evidence type="ECO:0000259" key="2">
    <source>
        <dbReference type="Pfam" id="PF10593"/>
    </source>
</evidence>